<organism evidence="1 2">
    <name type="scientific">Kluyveromyces marxianus</name>
    <name type="common">Yeast</name>
    <name type="synonym">Candida kefyr</name>
    <dbReference type="NCBI Taxonomy" id="4911"/>
    <lineage>
        <taxon>Eukaryota</taxon>
        <taxon>Fungi</taxon>
        <taxon>Dikarya</taxon>
        <taxon>Ascomycota</taxon>
        <taxon>Saccharomycotina</taxon>
        <taxon>Saccharomycetes</taxon>
        <taxon>Saccharomycetales</taxon>
        <taxon>Saccharomycetaceae</taxon>
        <taxon>Kluyveromyces</taxon>
    </lineage>
</organism>
<dbReference type="GO" id="GO:0005840">
    <property type="term" value="C:ribosome"/>
    <property type="evidence" value="ECO:0007669"/>
    <property type="project" value="UniProtKB-KW"/>
</dbReference>
<reference evidence="1 2" key="1">
    <citation type="submission" date="2016-03" db="EMBL/GenBank/DDBJ databases">
        <title>How can Kluyveromyces marxianus grow so fast - potential evolutionary course in Saccharomyces Complex revealed by comparative genomics.</title>
        <authorList>
            <person name="Mo W."/>
            <person name="Lu W."/>
            <person name="Yang X."/>
            <person name="Qi J."/>
            <person name="Lv H."/>
        </authorList>
    </citation>
    <scope>NUCLEOTIDE SEQUENCE [LARGE SCALE GENOMIC DNA]</scope>
    <source>
        <strain evidence="1 2">FIM1</strain>
    </source>
</reference>
<evidence type="ECO:0000313" key="2">
    <source>
        <dbReference type="Proteomes" id="UP000422736"/>
    </source>
</evidence>
<gene>
    <name evidence="1" type="primary">MRP13</name>
    <name evidence="1" type="ORF">FIM1_1194</name>
</gene>
<dbReference type="CDD" id="cd23704">
    <property type="entry name" value="mS44"/>
    <property type="match status" value="1"/>
</dbReference>
<dbReference type="InterPro" id="IPR059185">
    <property type="entry name" value="MRP13_sacc"/>
</dbReference>
<keyword evidence="2" id="KW-1185">Reference proteome</keyword>
<name>A0ABX6ES17_KLUMA</name>
<dbReference type="EMBL" id="CP015055">
    <property type="protein sequence ID" value="QGN14532.1"/>
    <property type="molecule type" value="Genomic_DNA"/>
</dbReference>
<dbReference type="Proteomes" id="UP000422736">
    <property type="component" value="Chromosome 2"/>
</dbReference>
<keyword evidence="1" id="KW-0689">Ribosomal protein</keyword>
<keyword evidence="1" id="KW-0687">Ribonucleoprotein</keyword>
<protein>
    <submittedName>
        <fullName evidence="1">37S ribosomal protein MRP13</fullName>
    </submittedName>
</protein>
<evidence type="ECO:0000313" key="1">
    <source>
        <dbReference type="EMBL" id="QGN14532.1"/>
    </source>
</evidence>
<proteinExistence type="predicted"/>
<accession>A0ABX6ES17</accession>
<sequence>MYSRVFTRSVSSGVESRQIFDDFLRFVKTPKNLRPFIYRKKNANKLLAMDLIDPETKRPIQPREPVHVPGASVYNDIIFNTSSAQELESFMREWRNITPRRKEFWGYFNSTHLQNALLASTFRFDSLRSTLNLLYQLQPFFVKSKQMDAFDVDVWFNSVLMCQLHRNEFKNVKDSSMVASGLKKLSSTVTKKEDTTGLAKELIGALAHQQGATVEKLPRFCKTSEVILQSIDVQQASASQLNVYLAKNRSNYLLSRTILRYGSSSPVEVSKFVENYQLALKQADKTDPYDRYLSFYEKCKNEKESEPQEEEQPKEEDK</sequence>
<reference evidence="1 2" key="2">
    <citation type="submission" date="2019-11" db="EMBL/GenBank/DDBJ databases">
        <authorList>
            <person name="Lu H."/>
        </authorList>
    </citation>
    <scope>NUCLEOTIDE SEQUENCE [LARGE SCALE GENOMIC DNA]</scope>
    <source>
        <strain evidence="1 2">FIM1</strain>
    </source>
</reference>